<dbReference type="AlphaFoldDB" id="A0A4R0N6T2"/>
<proteinExistence type="predicted"/>
<dbReference type="Proteomes" id="UP000292884">
    <property type="component" value="Unassembled WGS sequence"/>
</dbReference>
<comment type="caution">
    <text evidence="3">The sequence shown here is derived from an EMBL/GenBank/DDBJ whole genome shotgun (WGS) entry which is preliminary data.</text>
</comment>
<feature type="domain" description="DUF4440" evidence="2">
    <location>
        <begin position="172"/>
        <end position="274"/>
    </location>
</feature>
<accession>A0A4R0N6T2</accession>
<feature type="signal peptide" evidence="1">
    <location>
        <begin position="1"/>
        <end position="19"/>
    </location>
</feature>
<organism evidence="3 4">
    <name type="scientific">Pedobacter frigiditerrae</name>
    <dbReference type="NCBI Taxonomy" id="2530452"/>
    <lineage>
        <taxon>Bacteria</taxon>
        <taxon>Pseudomonadati</taxon>
        <taxon>Bacteroidota</taxon>
        <taxon>Sphingobacteriia</taxon>
        <taxon>Sphingobacteriales</taxon>
        <taxon>Sphingobacteriaceae</taxon>
        <taxon>Pedobacter</taxon>
    </lineage>
</organism>
<dbReference type="Pfam" id="PF14534">
    <property type="entry name" value="DUF4440"/>
    <property type="match status" value="1"/>
</dbReference>
<protein>
    <submittedName>
        <fullName evidence="3">Nuclear transport factor 2 family protein</fullName>
    </submittedName>
</protein>
<dbReference type="EMBL" id="SJSK01000001">
    <property type="protein sequence ID" value="TCC94382.1"/>
    <property type="molecule type" value="Genomic_DNA"/>
</dbReference>
<keyword evidence="4" id="KW-1185">Reference proteome</keyword>
<evidence type="ECO:0000259" key="2">
    <source>
        <dbReference type="Pfam" id="PF14534"/>
    </source>
</evidence>
<dbReference type="InterPro" id="IPR027843">
    <property type="entry name" value="DUF4440"/>
</dbReference>
<evidence type="ECO:0000256" key="1">
    <source>
        <dbReference type="SAM" id="SignalP"/>
    </source>
</evidence>
<dbReference type="OrthoDB" id="1119084at2"/>
<dbReference type="InterPro" id="IPR032710">
    <property type="entry name" value="NTF2-like_dom_sf"/>
</dbReference>
<evidence type="ECO:0000313" key="3">
    <source>
        <dbReference type="EMBL" id="TCC94382.1"/>
    </source>
</evidence>
<dbReference type="Gene3D" id="3.10.450.50">
    <property type="match status" value="2"/>
</dbReference>
<name>A0A4R0N6T2_9SPHI</name>
<feature type="chain" id="PRO_5020940414" evidence="1">
    <location>
        <begin position="20"/>
        <end position="284"/>
    </location>
</feature>
<keyword evidence="1" id="KW-0732">Signal</keyword>
<gene>
    <name evidence="3" type="ORF">EZ428_06320</name>
</gene>
<evidence type="ECO:0000313" key="4">
    <source>
        <dbReference type="Proteomes" id="UP000292884"/>
    </source>
</evidence>
<reference evidence="3 4" key="1">
    <citation type="submission" date="2019-02" db="EMBL/GenBank/DDBJ databases">
        <title>Pedobacter sp. RP-1-13 sp. nov., isolated from Arctic soil.</title>
        <authorList>
            <person name="Dahal R.H."/>
        </authorList>
    </citation>
    <scope>NUCLEOTIDE SEQUENCE [LARGE SCALE GENOMIC DNA]</scope>
    <source>
        <strain evidence="3 4">RP-1-13</strain>
    </source>
</reference>
<dbReference type="SUPFAM" id="SSF54427">
    <property type="entry name" value="NTF2-like"/>
    <property type="match status" value="1"/>
</dbReference>
<dbReference type="RefSeq" id="WP_131552241.1">
    <property type="nucleotide sequence ID" value="NZ_SJSK01000001.1"/>
</dbReference>
<sequence length="284" mass="31680">MKKIIYSLLIASISVNAYAQKADGTTKSLVNAEKAFAEDAAKDGANAAFTKYAANDALVFRPNPVNAKKFYSTAPDMKNLSWAPNYARVSRSGDLGFTSGSYVVDGEKKSYGHYLSVWRANNGKWEFILDLGAETNKPLKKATQNYIEPKDHASPKFANDKELKASKEIINSTEKTLNATLKSYGPSAFAGFLNKDAQLFFPGTEALIGKENIQAFNNRMIEKINLKTTSFDKALGADIGYTYGVATIDYKTDLRETFHYIYIWERQTDGNWNIMSQIYTLAER</sequence>